<dbReference type="Proteomes" id="UP000235371">
    <property type="component" value="Unassembled WGS sequence"/>
</dbReference>
<reference evidence="1 2" key="1">
    <citation type="submission" date="2016-04" db="EMBL/GenBank/DDBJ databases">
        <title>A degradative enzymes factory behind the ericoid mycorrhizal symbiosis.</title>
        <authorList>
            <consortium name="DOE Joint Genome Institute"/>
            <person name="Martino E."/>
            <person name="Morin E."/>
            <person name="Grelet G."/>
            <person name="Kuo A."/>
            <person name="Kohler A."/>
            <person name="Daghino S."/>
            <person name="Barry K."/>
            <person name="Choi C."/>
            <person name="Cichocki N."/>
            <person name="Clum A."/>
            <person name="Copeland A."/>
            <person name="Hainaut M."/>
            <person name="Haridas S."/>
            <person name="Labutti K."/>
            <person name="Lindquist E."/>
            <person name="Lipzen A."/>
            <person name="Khouja H.-R."/>
            <person name="Murat C."/>
            <person name="Ohm R."/>
            <person name="Olson A."/>
            <person name="Spatafora J."/>
            <person name="Veneault-Fourrey C."/>
            <person name="Henrissat B."/>
            <person name="Grigoriev I."/>
            <person name="Martin F."/>
            <person name="Perotto S."/>
        </authorList>
    </citation>
    <scope>NUCLEOTIDE SEQUENCE [LARGE SCALE GENOMIC DNA]</scope>
    <source>
        <strain evidence="1 2">E</strain>
    </source>
</reference>
<name>A0A2J6TX64_9HELO</name>
<proteinExistence type="predicted"/>
<dbReference type="PANTHER" id="PTHR35040">
    <property type="match status" value="1"/>
</dbReference>
<dbReference type="STRING" id="1095630.A0A2J6TX64"/>
<evidence type="ECO:0000313" key="1">
    <source>
        <dbReference type="EMBL" id="PMD67595.1"/>
    </source>
</evidence>
<protein>
    <submittedName>
        <fullName evidence="1">Uncharacterized protein</fullName>
    </submittedName>
</protein>
<organism evidence="1 2">
    <name type="scientific">Hyaloscypha bicolor E</name>
    <dbReference type="NCBI Taxonomy" id="1095630"/>
    <lineage>
        <taxon>Eukaryota</taxon>
        <taxon>Fungi</taxon>
        <taxon>Dikarya</taxon>
        <taxon>Ascomycota</taxon>
        <taxon>Pezizomycotina</taxon>
        <taxon>Leotiomycetes</taxon>
        <taxon>Helotiales</taxon>
        <taxon>Hyaloscyphaceae</taxon>
        <taxon>Hyaloscypha</taxon>
        <taxon>Hyaloscypha bicolor</taxon>
    </lineage>
</organism>
<dbReference type="Pfam" id="PF12138">
    <property type="entry name" value="Spherulin4"/>
    <property type="match status" value="1"/>
</dbReference>
<dbReference type="RefSeq" id="XP_024744499.1">
    <property type="nucleotide sequence ID" value="XM_024887768.1"/>
</dbReference>
<dbReference type="PANTHER" id="PTHR35040:SF7">
    <property type="entry name" value="FIBRONECTIN TYPE-III DOMAIN-CONTAINING PROTEIN-RELATED"/>
    <property type="match status" value="1"/>
</dbReference>
<sequence length="220" mass="24795">MSILVPLHIYPWTGVWNPLYTAAQAHPEVNFTVILNPCSGPCLNSKPEAPYVTEIPKLKTYSNIRTLWYVATNYTSKSIDQVAQEIYMYATGRTINNNAKMTVEGIFFDGILGLYDWRNYSYLTTAHNMVKGAKGLGQKLVVNKMHFDTLAQFQSVSSHPKSQPPVMAHSLPNVANTFLTCMVKQLEAMADYFFVMNVNIKDPYWHGFTPLFGDLVEVVG</sequence>
<accession>A0A2J6TX64</accession>
<dbReference type="InParanoid" id="A0A2J6TX64"/>
<dbReference type="GeneID" id="36595844"/>
<gene>
    <name evidence="1" type="ORF">K444DRAFT_690396</name>
</gene>
<dbReference type="InterPro" id="IPR021986">
    <property type="entry name" value="Spherulin4"/>
</dbReference>
<keyword evidence="2" id="KW-1185">Reference proteome</keyword>
<dbReference type="EMBL" id="KZ613740">
    <property type="protein sequence ID" value="PMD67595.1"/>
    <property type="molecule type" value="Genomic_DNA"/>
</dbReference>
<dbReference type="AlphaFoldDB" id="A0A2J6TX64"/>
<dbReference type="OrthoDB" id="5342184at2759"/>
<evidence type="ECO:0000313" key="2">
    <source>
        <dbReference type="Proteomes" id="UP000235371"/>
    </source>
</evidence>